<reference evidence="2" key="1">
    <citation type="submission" date="2019-02" db="EMBL/GenBank/DDBJ databases">
        <authorList>
            <consortium name="Genoscope - CEA"/>
            <person name="William W."/>
        </authorList>
    </citation>
    <scope>NUCLEOTIDE SEQUENCE [LARGE SCALE GENOMIC DNA]</scope>
    <source>
        <strain evidence="2">YSy11</strain>
    </source>
</reference>
<dbReference type="PANTHER" id="PTHR43968">
    <property type="match status" value="1"/>
</dbReference>
<dbReference type="GO" id="GO:0005737">
    <property type="term" value="C:cytoplasm"/>
    <property type="evidence" value="ECO:0007669"/>
    <property type="project" value="TreeGrafter"/>
</dbReference>
<accession>A0A653E0C7</accession>
<dbReference type="Gene3D" id="3.40.30.10">
    <property type="entry name" value="Glutaredoxin"/>
    <property type="match status" value="1"/>
</dbReference>
<evidence type="ECO:0000259" key="1">
    <source>
        <dbReference type="PROSITE" id="PS50404"/>
    </source>
</evidence>
<dbReference type="EMBL" id="LR215729">
    <property type="protein sequence ID" value="VEV96095.1"/>
    <property type="molecule type" value="Genomic_DNA"/>
</dbReference>
<dbReference type="InterPro" id="IPR050983">
    <property type="entry name" value="GST_Omega/HSP26"/>
</dbReference>
<sequence length="227" mass="25463">MMIELFELRGANPEHLFSPYCWRVRLALAHKDLPFTSQPLRFTDKQPIEFSGQKAVPVIRDGETAVNDSMAIFSYLDAQYPQKPLLGDAVSANRARLLERLIFGALRMPLLKILVPRVFACIDEADKEYFRTSREKALGTTLEDFADREAGIAAFGKAAAPLEGWLKDQPYLDGEAPAGTDYLIAGLFLWAWCLGEQPWESGSAVDAWFQRILKDYEAQHGPVVRAA</sequence>
<name>A0A653E0C7_9PSED</name>
<dbReference type="InterPro" id="IPR036282">
    <property type="entry name" value="Glutathione-S-Trfase_C_sf"/>
</dbReference>
<gene>
    <name evidence="2" type="ORF">PMYSY11_1048</name>
</gene>
<proteinExistence type="predicted"/>
<dbReference type="Pfam" id="PF22041">
    <property type="entry name" value="GST_C_7"/>
    <property type="match status" value="1"/>
</dbReference>
<dbReference type="Pfam" id="PF13417">
    <property type="entry name" value="GST_N_3"/>
    <property type="match status" value="1"/>
</dbReference>
<dbReference type="PANTHER" id="PTHR43968:SF6">
    <property type="entry name" value="GLUTATHIONE S-TRANSFERASE OMEGA"/>
    <property type="match status" value="1"/>
</dbReference>
<keyword evidence="2" id="KW-0808">Transferase</keyword>
<dbReference type="Gene3D" id="1.20.1050.10">
    <property type="match status" value="1"/>
</dbReference>
<dbReference type="InterPro" id="IPR054416">
    <property type="entry name" value="GST_UstS-like_C"/>
</dbReference>
<dbReference type="SUPFAM" id="SSF47616">
    <property type="entry name" value="GST C-terminal domain-like"/>
    <property type="match status" value="1"/>
</dbReference>
<dbReference type="InterPro" id="IPR036249">
    <property type="entry name" value="Thioredoxin-like_sf"/>
</dbReference>
<evidence type="ECO:0000313" key="2">
    <source>
        <dbReference type="EMBL" id="VEV96095.1"/>
    </source>
</evidence>
<dbReference type="CDD" id="cd03038">
    <property type="entry name" value="GST_N_etherase_LigE"/>
    <property type="match status" value="1"/>
</dbReference>
<dbReference type="PROSITE" id="PS50404">
    <property type="entry name" value="GST_NTER"/>
    <property type="match status" value="1"/>
</dbReference>
<dbReference type="GO" id="GO:0016740">
    <property type="term" value="F:transferase activity"/>
    <property type="evidence" value="ECO:0007669"/>
    <property type="project" value="UniProtKB-KW"/>
</dbReference>
<dbReference type="SUPFAM" id="SSF52833">
    <property type="entry name" value="Thioredoxin-like"/>
    <property type="match status" value="1"/>
</dbReference>
<feature type="domain" description="GST N-terminal" evidence="1">
    <location>
        <begin position="8"/>
        <end position="84"/>
    </location>
</feature>
<dbReference type="InterPro" id="IPR004045">
    <property type="entry name" value="Glutathione_S-Trfase_N"/>
</dbReference>
<dbReference type="AlphaFoldDB" id="A0A653E0C7"/>
<protein>
    <submittedName>
        <fullName evidence="2">Glutathione S-transferase</fullName>
    </submittedName>
</protein>
<organism evidence="2">
    <name type="scientific">Pseudomonas marincola</name>
    <dbReference type="NCBI Taxonomy" id="437900"/>
    <lineage>
        <taxon>Bacteria</taxon>
        <taxon>Pseudomonadati</taxon>
        <taxon>Pseudomonadota</taxon>
        <taxon>Gammaproteobacteria</taxon>
        <taxon>Pseudomonadales</taxon>
        <taxon>Pseudomonadaceae</taxon>
        <taxon>Pseudomonas</taxon>
    </lineage>
</organism>